<dbReference type="STRING" id="48664.BER92_19005"/>
<dbReference type="GO" id="GO:0045493">
    <property type="term" value="P:xylan catabolic process"/>
    <property type="evidence" value="ECO:0007669"/>
    <property type="project" value="InterPro"/>
</dbReference>
<dbReference type="KEGG" id="xfr:BER92_19005"/>
<proteinExistence type="predicted"/>
<sequence length="73" mass="8263">MTTRLHLRMLNHWHSLDGLAERDHAGASLWNWLSFFDTDGTAYLLNNGSPEGTPFGSMLGPFAQWEPDRTTES</sequence>
<protein>
    <submittedName>
        <fullName evidence="2">Alpha-glucuronidase</fullName>
        <ecNumber evidence="2">3.2.1.139</ecNumber>
    </submittedName>
    <submittedName>
        <fullName evidence="1">Glycosyl hydrolase family 67 middle domain protein</fullName>
    </submittedName>
</protein>
<dbReference type="GO" id="GO:0005576">
    <property type="term" value="C:extracellular region"/>
    <property type="evidence" value="ECO:0007669"/>
    <property type="project" value="InterPro"/>
</dbReference>
<organism evidence="2 4">
    <name type="scientific">Xanthomonas fragariae</name>
    <dbReference type="NCBI Taxonomy" id="48664"/>
    <lineage>
        <taxon>Bacteria</taxon>
        <taxon>Pseudomonadati</taxon>
        <taxon>Pseudomonadota</taxon>
        <taxon>Gammaproteobacteria</taxon>
        <taxon>Lysobacterales</taxon>
        <taxon>Lysobacteraceae</taxon>
        <taxon>Xanthomonas</taxon>
    </lineage>
</organism>
<reference evidence="2 4" key="1">
    <citation type="submission" date="2017-05" db="EMBL/GenBank/DDBJ databases">
        <authorList>
            <person name="Song R."/>
            <person name="Chenine A.L."/>
            <person name="Ruprecht R.M."/>
        </authorList>
    </citation>
    <scope>NUCLEOTIDE SEQUENCE [LARGE SCALE GENOMIC DNA]</scope>
    <source>
        <strain evidence="2">PD5205</strain>
    </source>
</reference>
<dbReference type="SUPFAM" id="SSF51445">
    <property type="entry name" value="(Trans)glycosidases"/>
    <property type="match status" value="1"/>
</dbReference>
<name>A0A1Y6HNQ1_9XANT</name>
<dbReference type="Proteomes" id="UP000195877">
    <property type="component" value="Chromosome 1"/>
</dbReference>
<accession>A0A1Y6HNQ1</accession>
<dbReference type="GO" id="GO:0046559">
    <property type="term" value="F:alpha-glucuronidase activity"/>
    <property type="evidence" value="ECO:0007669"/>
    <property type="project" value="UniProtKB-EC"/>
</dbReference>
<evidence type="ECO:0000313" key="4">
    <source>
        <dbReference type="Proteomes" id="UP000195953"/>
    </source>
</evidence>
<dbReference type="EMBL" id="LT853882">
    <property type="protein sequence ID" value="SMQ97365.1"/>
    <property type="molecule type" value="Genomic_DNA"/>
</dbReference>
<dbReference type="Gene3D" id="3.20.20.80">
    <property type="entry name" value="Glycosidases"/>
    <property type="match status" value="1"/>
</dbReference>
<gene>
    <name evidence="2" type="primary">aguA_2</name>
    <name evidence="2" type="ORF">PD5205_03903</name>
    <name evidence="1" type="ORF">PD885_00093</name>
</gene>
<dbReference type="InterPro" id="IPR017853">
    <property type="entry name" value="GH"/>
</dbReference>
<evidence type="ECO:0000313" key="1">
    <source>
        <dbReference type="EMBL" id="SMQ97365.1"/>
    </source>
</evidence>
<keyword evidence="2" id="KW-0378">Hydrolase</keyword>
<keyword evidence="2" id="KW-0326">Glycosidase</keyword>
<keyword evidence="3" id="KW-1185">Reference proteome</keyword>
<dbReference type="Proteomes" id="UP000195953">
    <property type="component" value="Chromosome 1"/>
</dbReference>
<reference evidence="1 3" key="2">
    <citation type="submission" date="2017-05" db="EMBL/GenBank/DDBJ databases">
        <authorList>
            <person name="Blom J."/>
        </authorList>
    </citation>
    <scope>NUCLEOTIDE SEQUENCE [LARGE SCALE GENOMIC DNA]</scope>
    <source>
        <strain evidence="1">PD885</strain>
    </source>
</reference>
<evidence type="ECO:0000313" key="3">
    <source>
        <dbReference type="Proteomes" id="UP000195877"/>
    </source>
</evidence>
<dbReference type="EMBL" id="LT853885">
    <property type="protein sequence ID" value="SMR05175.1"/>
    <property type="molecule type" value="Genomic_DNA"/>
</dbReference>
<dbReference type="RefSeq" id="WP_040762200.1">
    <property type="nucleotide sequence ID" value="NZ_ORYL01000348.1"/>
</dbReference>
<dbReference type="EC" id="3.2.1.139" evidence="2"/>
<evidence type="ECO:0000313" key="2">
    <source>
        <dbReference type="EMBL" id="SMR05175.1"/>
    </source>
</evidence>
<dbReference type="AlphaFoldDB" id="A0A1Y6HNQ1"/>